<feature type="transmembrane region" description="Helical" evidence="7">
    <location>
        <begin position="275"/>
        <end position="294"/>
    </location>
</feature>
<feature type="transmembrane region" description="Helical" evidence="7">
    <location>
        <begin position="75"/>
        <end position="92"/>
    </location>
</feature>
<keyword evidence="4 7" id="KW-0812">Transmembrane</keyword>
<keyword evidence="5 7" id="KW-1133">Transmembrane helix</keyword>
<sequence>MTKRKLDLTFMFATIGLILIFAASASPIPTYVRMQNEFDISTGTISMTAVSYFVGCILALLVFSRVSDFIGRKKVAVFTILLSIIGLLLLINTRNGDMLLIARSIQGFSCGLGSSTLSVLIIESGLNKNENLVASIAGSAVLLGLAIGGLMAGVAAQVLPNNRNLTYFILVMLLVVTMIGISFGVETTELKKGAIKSLKPQVNLPKNTFNIIIPAAGCFIATWAFGGYFQAFSATISKSVFNLDSPLIAAIILVSYMAPNIIGSNLSNRFNVEKGQFIGIIGFVLAICLMFVSIEIKNMALYLIFVIVAGIMQGIAYSSSLNALLRRVIKSESTGLLSVVYMISYIGAGLPSFIAGKVSGAFNFYQITLGYVILVILVGLIVLSNLHINRKKSTIKD</sequence>
<dbReference type="InterPro" id="IPR050171">
    <property type="entry name" value="MFS_Transporters"/>
</dbReference>
<dbReference type="RefSeq" id="WP_054642243.1">
    <property type="nucleotide sequence ID" value="NZ_LNUB01000004.1"/>
</dbReference>
<keyword evidence="3" id="KW-1003">Cell membrane</keyword>
<feature type="transmembrane region" description="Helical" evidence="7">
    <location>
        <begin position="300"/>
        <end position="324"/>
    </location>
</feature>
<dbReference type="InterPro" id="IPR020846">
    <property type="entry name" value="MFS_dom"/>
</dbReference>
<evidence type="ECO:0000256" key="3">
    <source>
        <dbReference type="ARBA" id="ARBA00022475"/>
    </source>
</evidence>
<feature type="transmembrane region" description="Helical" evidence="7">
    <location>
        <begin position="207"/>
        <end position="226"/>
    </location>
</feature>
<dbReference type="InterPro" id="IPR011701">
    <property type="entry name" value="MFS"/>
</dbReference>
<evidence type="ECO:0000256" key="5">
    <source>
        <dbReference type="ARBA" id="ARBA00022989"/>
    </source>
</evidence>
<gene>
    <name evidence="9" type="ORF">LKACC12383_00145</name>
</gene>
<accession>A0A210PCP1</accession>
<comment type="caution">
    <text evidence="9">The sequence shown here is derived from an EMBL/GenBank/DDBJ whole genome shotgun (WGS) entry which is preliminary data.</text>
</comment>
<organism evidence="9 10">
    <name type="scientific">Companilactobacillus kimchii</name>
    <dbReference type="NCBI Taxonomy" id="2801452"/>
    <lineage>
        <taxon>Bacteria</taxon>
        <taxon>Bacillati</taxon>
        <taxon>Bacillota</taxon>
        <taxon>Bacilli</taxon>
        <taxon>Lactobacillales</taxon>
        <taxon>Lactobacillaceae</taxon>
        <taxon>Companilactobacillus</taxon>
    </lineage>
</organism>
<evidence type="ECO:0000256" key="4">
    <source>
        <dbReference type="ARBA" id="ARBA00022692"/>
    </source>
</evidence>
<evidence type="ECO:0000256" key="2">
    <source>
        <dbReference type="ARBA" id="ARBA00022448"/>
    </source>
</evidence>
<evidence type="ECO:0000256" key="6">
    <source>
        <dbReference type="ARBA" id="ARBA00023136"/>
    </source>
</evidence>
<keyword evidence="6 7" id="KW-0472">Membrane</keyword>
<evidence type="ECO:0000256" key="1">
    <source>
        <dbReference type="ARBA" id="ARBA00004651"/>
    </source>
</evidence>
<feature type="transmembrane region" description="Helical" evidence="7">
    <location>
        <begin position="336"/>
        <end position="356"/>
    </location>
</feature>
<dbReference type="InterPro" id="IPR036259">
    <property type="entry name" value="MFS_trans_sf"/>
</dbReference>
<dbReference type="PROSITE" id="PS50850">
    <property type="entry name" value="MFS"/>
    <property type="match status" value="1"/>
</dbReference>
<keyword evidence="2" id="KW-0813">Transport</keyword>
<feature type="transmembrane region" description="Helical" evidence="7">
    <location>
        <begin position="98"/>
        <end position="120"/>
    </location>
</feature>
<dbReference type="Gene3D" id="1.20.1250.20">
    <property type="entry name" value="MFS general substrate transporter like domains"/>
    <property type="match status" value="2"/>
</dbReference>
<dbReference type="Pfam" id="PF07690">
    <property type="entry name" value="MFS_1"/>
    <property type="match status" value="1"/>
</dbReference>
<reference evidence="9 10" key="1">
    <citation type="submission" date="2017-03" db="EMBL/GenBank/DDBJ databases">
        <title>Genome sequence of Lactobacillus kimchii KACC 12383.</title>
        <authorList>
            <person name="Chun J."/>
        </authorList>
    </citation>
    <scope>NUCLEOTIDE SEQUENCE [LARGE SCALE GENOMIC DNA]</scope>
    <source>
        <strain evidence="9 10">KACC 12383</strain>
    </source>
</reference>
<feature type="transmembrane region" description="Helical" evidence="7">
    <location>
        <begin position="132"/>
        <end position="159"/>
    </location>
</feature>
<dbReference type="GO" id="GO:0022857">
    <property type="term" value="F:transmembrane transporter activity"/>
    <property type="evidence" value="ECO:0007669"/>
    <property type="project" value="InterPro"/>
</dbReference>
<feature type="transmembrane region" description="Helical" evidence="7">
    <location>
        <begin position="362"/>
        <end position="383"/>
    </location>
</feature>
<dbReference type="PANTHER" id="PTHR23517:SF13">
    <property type="entry name" value="MAJOR FACILITATOR SUPERFAMILY MFS_1"/>
    <property type="match status" value="1"/>
</dbReference>
<dbReference type="AlphaFoldDB" id="A0A210PCP1"/>
<dbReference type="CDD" id="cd06174">
    <property type="entry name" value="MFS"/>
    <property type="match status" value="1"/>
</dbReference>
<evidence type="ECO:0000256" key="7">
    <source>
        <dbReference type="SAM" id="Phobius"/>
    </source>
</evidence>
<evidence type="ECO:0000259" key="8">
    <source>
        <dbReference type="PROSITE" id="PS50850"/>
    </source>
</evidence>
<protein>
    <submittedName>
        <fullName evidence="9">Sugar transporter ERD6-like</fullName>
    </submittedName>
</protein>
<feature type="transmembrane region" description="Helical" evidence="7">
    <location>
        <begin position="165"/>
        <end position="186"/>
    </location>
</feature>
<name>A0A210PCP1_9LACO</name>
<dbReference type="Proteomes" id="UP000196649">
    <property type="component" value="Unassembled WGS sequence"/>
</dbReference>
<dbReference type="GO" id="GO:0005886">
    <property type="term" value="C:plasma membrane"/>
    <property type="evidence" value="ECO:0007669"/>
    <property type="project" value="UniProtKB-SubCell"/>
</dbReference>
<dbReference type="SUPFAM" id="SSF103473">
    <property type="entry name" value="MFS general substrate transporter"/>
    <property type="match status" value="1"/>
</dbReference>
<evidence type="ECO:0000313" key="9">
    <source>
        <dbReference type="EMBL" id="OWF34232.1"/>
    </source>
</evidence>
<comment type="subcellular location">
    <subcellularLocation>
        <location evidence="1">Cell membrane</location>
        <topology evidence="1">Multi-pass membrane protein</topology>
    </subcellularLocation>
</comment>
<dbReference type="EMBL" id="MXAL01000001">
    <property type="protein sequence ID" value="OWF34232.1"/>
    <property type="molecule type" value="Genomic_DNA"/>
</dbReference>
<feature type="transmembrane region" description="Helical" evidence="7">
    <location>
        <begin position="246"/>
        <end position="263"/>
    </location>
</feature>
<evidence type="ECO:0000313" key="10">
    <source>
        <dbReference type="Proteomes" id="UP000196649"/>
    </source>
</evidence>
<dbReference type="PANTHER" id="PTHR23517">
    <property type="entry name" value="RESISTANCE PROTEIN MDTM, PUTATIVE-RELATED-RELATED"/>
    <property type="match status" value="1"/>
</dbReference>
<feature type="domain" description="Major facilitator superfamily (MFS) profile" evidence="8">
    <location>
        <begin position="9"/>
        <end position="391"/>
    </location>
</feature>
<feature type="transmembrane region" description="Helical" evidence="7">
    <location>
        <begin position="41"/>
        <end position="63"/>
    </location>
</feature>
<proteinExistence type="predicted"/>
<keyword evidence="9" id="KW-0762">Sugar transport</keyword>